<dbReference type="Gene3D" id="3.30.565.10">
    <property type="entry name" value="Histidine kinase-like ATPase, C-terminal domain"/>
    <property type="match status" value="1"/>
</dbReference>
<dbReference type="InterPro" id="IPR004010">
    <property type="entry name" value="Double_Cache_2"/>
</dbReference>
<evidence type="ECO:0000256" key="6">
    <source>
        <dbReference type="ARBA" id="ARBA00022679"/>
    </source>
</evidence>
<feature type="domain" description="HAMP" evidence="12">
    <location>
        <begin position="365"/>
        <end position="417"/>
    </location>
</feature>
<dbReference type="Gene3D" id="3.30.450.20">
    <property type="entry name" value="PAS domain"/>
    <property type="match status" value="2"/>
</dbReference>
<dbReference type="Pfam" id="PF00672">
    <property type="entry name" value="HAMP"/>
    <property type="match status" value="1"/>
</dbReference>
<keyword evidence="9" id="KW-1133">Transmembrane helix</keyword>
<evidence type="ECO:0000259" key="11">
    <source>
        <dbReference type="PROSITE" id="PS50109"/>
    </source>
</evidence>
<evidence type="ECO:0000256" key="5">
    <source>
        <dbReference type="ARBA" id="ARBA00022553"/>
    </source>
</evidence>
<dbReference type="Pfam" id="PF08269">
    <property type="entry name" value="dCache_2"/>
    <property type="match status" value="1"/>
</dbReference>
<dbReference type="CDD" id="cd12912">
    <property type="entry name" value="PDC2_MCP_like"/>
    <property type="match status" value="2"/>
</dbReference>
<dbReference type="PRINTS" id="PR00344">
    <property type="entry name" value="BCTRLSENSOR"/>
</dbReference>
<evidence type="ECO:0000313" key="14">
    <source>
        <dbReference type="Proteomes" id="UP000005695"/>
    </source>
</evidence>
<evidence type="ECO:0000256" key="10">
    <source>
        <dbReference type="ARBA" id="ARBA00023136"/>
    </source>
</evidence>
<dbReference type="SUPFAM" id="SSF47384">
    <property type="entry name" value="Homodimeric domain of signal transducing histidine kinase"/>
    <property type="match status" value="1"/>
</dbReference>
<proteinExistence type="predicted"/>
<keyword evidence="6" id="KW-0808">Transferase</keyword>
<comment type="caution">
    <text evidence="13">The sequence shown here is derived from an EMBL/GenBank/DDBJ whole genome shotgun (WGS) entry which is preliminary data.</text>
</comment>
<dbReference type="EC" id="2.7.13.3" evidence="3"/>
<protein>
    <recommendedName>
        <fullName evidence="3">histidine kinase</fullName>
        <ecNumber evidence="3">2.7.13.3</ecNumber>
    </recommendedName>
</protein>
<keyword evidence="4" id="KW-1003">Cell membrane</keyword>
<dbReference type="SMART" id="SM01049">
    <property type="entry name" value="Cache_2"/>
    <property type="match status" value="2"/>
</dbReference>
<dbReference type="GO" id="GO:0000155">
    <property type="term" value="F:phosphorelay sensor kinase activity"/>
    <property type="evidence" value="ECO:0007669"/>
    <property type="project" value="InterPro"/>
</dbReference>
<dbReference type="Pfam" id="PF02518">
    <property type="entry name" value="HATPase_c"/>
    <property type="match status" value="1"/>
</dbReference>
<dbReference type="InterPro" id="IPR036097">
    <property type="entry name" value="HisK_dim/P_sf"/>
</dbReference>
<dbReference type="EMBL" id="AAEW02000004">
    <property type="protein sequence ID" value="EAT16491.1"/>
    <property type="molecule type" value="Genomic_DNA"/>
</dbReference>
<organism evidence="13 14">
    <name type="scientific">Desulfuromonas acetoxidans (strain DSM 684 / 11070)</name>
    <dbReference type="NCBI Taxonomy" id="281689"/>
    <lineage>
        <taxon>Bacteria</taxon>
        <taxon>Pseudomonadati</taxon>
        <taxon>Thermodesulfobacteriota</taxon>
        <taxon>Desulfuromonadia</taxon>
        <taxon>Desulfuromonadales</taxon>
        <taxon>Desulfuromonadaceae</taxon>
        <taxon>Desulfuromonas</taxon>
    </lineage>
</organism>
<dbReference type="GO" id="GO:0005886">
    <property type="term" value="C:plasma membrane"/>
    <property type="evidence" value="ECO:0007669"/>
    <property type="project" value="UniProtKB-SubCell"/>
</dbReference>
<dbReference type="CDD" id="cd06225">
    <property type="entry name" value="HAMP"/>
    <property type="match status" value="1"/>
</dbReference>
<dbReference type="PANTHER" id="PTHR43065">
    <property type="entry name" value="SENSOR HISTIDINE KINASE"/>
    <property type="match status" value="1"/>
</dbReference>
<evidence type="ECO:0000256" key="3">
    <source>
        <dbReference type="ARBA" id="ARBA00012438"/>
    </source>
</evidence>
<accession>Q1K2E8</accession>
<dbReference type="Pfam" id="PF00512">
    <property type="entry name" value="HisKA"/>
    <property type="match status" value="1"/>
</dbReference>
<evidence type="ECO:0000313" key="13">
    <source>
        <dbReference type="EMBL" id="EAT16491.1"/>
    </source>
</evidence>
<dbReference type="InterPro" id="IPR003594">
    <property type="entry name" value="HATPase_dom"/>
</dbReference>
<comment type="catalytic activity">
    <reaction evidence="1">
        <text>ATP + protein L-histidine = ADP + protein N-phospho-L-histidine.</text>
        <dbReference type="EC" id="2.7.13.3"/>
    </reaction>
</comment>
<keyword evidence="14" id="KW-1185">Reference proteome</keyword>
<dbReference type="PROSITE" id="PS50109">
    <property type="entry name" value="HIS_KIN"/>
    <property type="match status" value="1"/>
</dbReference>
<dbReference type="InterPro" id="IPR005467">
    <property type="entry name" value="His_kinase_dom"/>
</dbReference>
<dbReference type="Gene3D" id="1.10.287.130">
    <property type="match status" value="1"/>
</dbReference>
<dbReference type="SMART" id="SM00388">
    <property type="entry name" value="HisKA"/>
    <property type="match status" value="1"/>
</dbReference>
<dbReference type="RefSeq" id="WP_005998462.1">
    <property type="nucleotide sequence ID" value="NZ_AAEW02000004.1"/>
</dbReference>
<evidence type="ECO:0000256" key="2">
    <source>
        <dbReference type="ARBA" id="ARBA00004651"/>
    </source>
</evidence>
<dbReference type="SUPFAM" id="SSF55874">
    <property type="entry name" value="ATPase domain of HSP90 chaperone/DNA topoisomerase II/histidine kinase"/>
    <property type="match status" value="1"/>
</dbReference>
<evidence type="ECO:0000259" key="12">
    <source>
        <dbReference type="PROSITE" id="PS50885"/>
    </source>
</evidence>
<dbReference type="SMART" id="SM00304">
    <property type="entry name" value="HAMP"/>
    <property type="match status" value="1"/>
</dbReference>
<gene>
    <name evidence="13" type="ORF">Dace_2586</name>
</gene>
<comment type="subcellular location">
    <subcellularLocation>
        <location evidence="2">Cell membrane</location>
        <topology evidence="2">Multi-pass membrane protein</topology>
    </subcellularLocation>
</comment>
<dbReference type="InterPro" id="IPR003660">
    <property type="entry name" value="HAMP_dom"/>
</dbReference>
<dbReference type="InterPro" id="IPR036890">
    <property type="entry name" value="HATPase_C_sf"/>
</dbReference>
<evidence type="ECO:0000256" key="7">
    <source>
        <dbReference type="ARBA" id="ARBA00022692"/>
    </source>
</evidence>
<name>Q1K2E8_DESA6</name>
<dbReference type="OrthoDB" id="9808844at2"/>
<dbReference type="InterPro" id="IPR004358">
    <property type="entry name" value="Sig_transdc_His_kin-like_C"/>
</dbReference>
<sequence length="649" mass="74075">MKLMKSLRLRWKMLVVVLPLVLIPLIVVGGIVSYTSVDLARQGINKASMDDLEHMAAFTRHLLESHHQQFQVYQKERKDDFITDLKTLAKIAENMVAAEQRLVENGEITLKVAQQRVRKQLKQVNIGETGYLYALTSDGTLQVHVAREQENILNEQDGDGRFFIRQMVETAKATEPGELNLIRYPWRNEALGDTLFREKLAAYLYFPQWDWVIAAAGYISESYTDMMFEQQALNDLKEKIKQKKVGLTGYIFCMNSKGTFTIHPQDEGQNFIDIRDRSGHEFIREMCEKKQGWIRYPWGDEGAARMKIVRYEYFEPWDWIVAVGCYEDEFYEAANTISWNSAKLTLAVTLLTSLICVLLVSYASKVFTDPIREMIRVIRRVKKGHLDEQMDIDSNDELGELAHTFNRMTEIITQNQEMQASLAQHGKMASLGVLSSGVAHEINNPLGVILGYAGYIENKIGEKDPNYHYIHEIKRESKRCRKIVQDLLSYARTPQSVLEKTDINALLDQIVDFAANHTDMHHVTIVKNLSPGLPELNIDGDQMRQVAINLILNAGGAIKDHGRLEVETRRDNEDILIIFRDSGVGIEQEILERIFEPFFTTKEKGTGLGLAISKQIIEQHHGSIHMTSTPGVGTTVTVRLPQDSEEYLL</sequence>
<dbReference type="SMART" id="SM00387">
    <property type="entry name" value="HATPase_c"/>
    <property type="match status" value="1"/>
</dbReference>
<reference evidence="13" key="2">
    <citation type="submission" date="2006-05" db="EMBL/GenBank/DDBJ databases">
        <title>Sequencing of the draft genome and assembly of Desulfuromonas acetoxidans DSM 684.</title>
        <authorList>
            <consortium name="US DOE Joint Genome Institute (JGI-PGF)"/>
            <person name="Copeland A."/>
            <person name="Lucas S."/>
            <person name="Lapidus A."/>
            <person name="Barry K."/>
            <person name="Detter J.C."/>
            <person name="Glavina del Rio T."/>
            <person name="Hammon N."/>
            <person name="Israni S."/>
            <person name="Dalin E."/>
            <person name="Tice H."/>
            <person name="Bruce D."/>
            <person name="Pitluck S."/>
            <person name="Richardson P."/>
        </authorList>
    </citation>
    <scope>NUCLEOTIDE SEQUENCE [LARGE SCALE GENOMIC DNA]</scope>
    <source>
        <strain evidence="13">DSM 684</strain>
    </source>
</reference>
<dbReference type="AlphaFoldDB" id="Q1K2E8"/>
<dbReference type="PANTHER" id="PTHR43065:SF42">
    <property type="entry name" value="TWO-COMPONENT SENSOR PPRA"/>
    <property type="match status" value="1"/>
</dbReference>
<evidence type="ECO:0000256" key="1">
    <source>
        <dbReference type="ARBA" id="ARBA00000085"/>
    </source>
</evidence>
<keyword evidence="7" id="KW-0812">Transmembrane</keyword>
<dbReference type="SUPFAM" id="SSF158472">
    <property type="entry name" value="HAMP domain-like"/>
    <property type="match status" value="1"/>
</dbReference>
<feature type="domain" description="Histidine kinase" evidence="11">
    <location>
        <begin position="437"/>
        <end position="644"/>
    </location>
</feature>
<dbReference type="PROSITE" id="PS50885">
    <property type="entry name" value="HAMP"/>
    <property type="match status" value="1"/>
</dbReference>
<evidence type="ECO:0000256" key="9">
    <source>
        <dbReference type="ARBA" id="ARBA00022989"/>
    </source>
</evidence>
<keyword evidence="10" id="KW-0472">Membrane</keyword>
<dbReference type="InterPro" id="IPR033480">
    <property type="entry name" value="sCache_2"/>
</dbReference>
<dbReference type="CDD" id="cd00082">
    <property type="entry name" value="HisKA"/>
    <property type="match status" value="1"/>
</dbReference>
<keyword evidence="8 13" id="KW-0418">Kinase</keyword>
<keyword evidence="5" id="KW-0597">Phosphoprotein</keyword>
<dbReference type="Gene3D" id="6.10.340.10">
    <property type="match status" value="1"/>
</dbReference>
<reference evidence="13" key="1">
    <citation type="submission" date="2006-05" db="EMBL/GenBank/DDBJ databases">
        <title>Annotation of the draft genome assembly of Desulfuromonas acetoxidans DSM 684.</title>
        <authorList>
            <consortium name="US DOE Joint Genome Institute (JGI-ORNL)"/>
            <person name="Larimer F."/>
            <person name="Land M."/>
            <person name="Hauser L."/>
        </authorList>
    </citation>
    <scope>NUCLEOTIDE SEQUENCE [LARGE SCALE GENOMIC DNA]</scope>
    <source>
        <strain evidence="13">DSM 684</strain>
    </source>
</reference>
<dbReference type="Proteomes" id="UP000005695">
    <property type="component" value="Unassembled WGS sequence"/>
</dbReference>
<evidence type="ECO:0000256" key="8">
    <source>
        <dbReference type="ARBA" id="ARBA00022777"/>
    </source>
</evidence>
<dbReference type="InterPro" id="IPR003661">
    <property type="entry name" value="HisK_dim/P_dom"/>
</dbReference>
<evidence type="ECO:0000256" key="4">
    <source>
        <dbReference type="ARBA" id="ARBA00022475"/>
    </source>
</evidence>